<dbReference type="InterPro" id="IPR029044">
    <property type="entry name" value="Nucleotide-diphossugar_trans"/>
</dbReference>
<dbReference type="Gene3D" id="3.90.550.10">
    <property type="entry name" value="Spore Coat Polysaccharide Biosynthesis Protein SpsA, Chain A"/>
    <property type="match status" value="1"/>
</dbReference>
<dbReference type="PANTHER" id="PTHR43777">
    <property type="entry name" value="MOLYBDENUM COFACTOR CYTIDYLYLTRANSFERASE"/>
    <property type="match status" value="1"/>
</dbReference>
<dbReference type="Proteomes" id="UP000445696">
    <property type="component" value="Unassembled WGS sequence"/>
</dbReference>
<dbReference type="InterPro" id="IPR012184">
    <property type="entry name" value="Bifunc_Mopterin-bd"/>
</dbReference>
<dbReference type="AlphaFoldDB" id="A0A845MBG6"/>
<dbReference type="CDD" id="cd03522">
    <property type="entry name" value="MoeA_like"/>
    <property type="match status" value="1"/>
</dbReference>
<gene>
    <name evidence="4" type="ORF">GQF03_01975</name>
</gene>
<dbReference type="SUPFAM" id="SSF53448">
    <property type="entry name" value="Nucleotide-diphospho-sugar transferases"/>
    <property type="match status" value="1"/>
</dbReference>
<evidence type="ECO:0000259" key="3">
    <source>
        <dbReference type="SMART" id="SM00852"/>
    </source>
</evidence>
<dbReference type="SMART" id="SM00852">
    <property type="entry name" value="MoCF_biosynth"/>
    <property type="match status" value="1"/>
</dbReference>
<evidence type="ECO:0000256" key="2">
    <source>
        <dbReference type="SAM" id="MobiDB-lite"/>
    </source>
</evidence>
<comment type="caution">
    <text evidence="4">The sequence shown here is derived from an EMBL/GenBank/DDBJ whole genome shotgun (WGS) entry which is preliminary data.</text>
</comment>
<protein>
    <submittedName>
        <fullName evidence="4">NTP transferase domain-containing protein</fullName>
    </submittedName>
</protein>
<dbReference type="PANTHER" id="PTHR43777:SF1">
    <property type="entry name" value="MOLYBDENUM COFACTOR CYTIDYLYLTRANSFERASE"/>
    <property type="match status" value="1"/>
</dbReference>
<dbReference type="InterPro" id="IPR036425">
    <property type="entry name" value="MoaB/Mog-like_dom_sf"/>
</dbReference>
<proteinExistence type="predicted"/>
<dbReference type="GO" id="GO:0016779">
    <property type="term" value="F:nucleotidyltransferase activity"/>
    <property type="evidence" value="ECO:0007669"/>
    <property type="project" value="UniProtKB-ARBA"/>
</dbReference>
<dbReference type="PIRSF" id="PIRSF036626">
    <property type="entry name" value="MPTBd_MobAlike"/>
    <property type="match status" value="1"/>
</dbReference>
<dbReference type="OrthoDB" id="9779263at2"/>
<reference evidence="4 5" key="1">
    <citation type="journal article" date="2014" name="Int. J. Syst. Evol. Microbiol.">
        <title>Sneathiella chungangensis sp. nov., isolated from a marine sand, and emended description of the genus Sneathiella.</title>
        <authorList>
            <person name="Siamphan C."/>
            <person name="Kim H."/>
            <person name="Lee J.S."/>
            <person name="Kim W."/>
        </authorList>
    </citation>
    <scope>NUCLEOTIDE SEQUENCE [LARGE SCALE GENOMIC DNA]</scope>
    <source>
        <strain evidence="4 5">KCTC 32476</strain>
    </source>
</reference>
<evidence type="ECO:0000313" key="5">
    <source>
        <dbReference type="Proteomes" id="UP000445696"/>
    </source>
</evidence>
<dbReference type="SUPFAM" id="SSF53218">
    <property type="entry name" value="Molybdenum cofactor biosynthesis proteins"/>
    <property type="match status" value="1"/>
</dbReference>
<accession>A0A845MBG6</accession>
<keyword evidence="5" id="KW-1185">Reference proteome</keyword>
<dbReference type="RefSeq" id="WP_161337509.1">
    <property type="nucleotide sequence ID" value="NZ_JBHSDG010000002.1"/>
</dbReference>
<feature type="domain" description="MoaB/Mog" evidence="3">
    <location>
        <begin position="173"/>
        <end position="306"/>
    </location>
</feature>
<dbReference type="InterPro" id="IPR025877">
    <property type="entry name" value="MobA-like_NTP_Trfase"/>
</dbReference>
<dbReference type="InterPro" id="IPR001453">
    <property type="entry name" value="MoaB/Mog_dom"/>
</dbReference>
<dbReference type="Pfam" id="PF12804">
    <property type="entry name" value="NTP_transf_3"/>
    <property type="match status" value="1"/>
</dbReference>
<name>A0A845MBG6_9PROT</name>
<dbReference type="EMBL" id="WTVA01000001">
    <property type="protein sequence ID" value="MZR21091.1"/>
    <property type="molecule type" value="Genomic_DNA"/>
</dbReference>
<evidence type="ECO:0000313" key="4">
    <source>
        <dbReference type="EMBL" id="MZR21091.1"/>
    </source>
</evidence>
<keyword evidence="4" id="KW-0808">Transferase</keyword>
<sequence>MIFGRMEVGEAEDVVLAHAVEIAPGKLLKKGHVLTSEDIKGLTNNGIETILGARMEETDMPEDAAAAAIAAPLAGTHITVKPPFTGRANLFAETRGIAVIDEEKIKALNHIDETITIAAVKNHELVEAGQMLATVKIIPFATPKAKVEMVLDRIKGGTQPIVSVKPFVSKKIGVVSTLLPNTKEKVIEKSERIMADRLARCENKIDMLRRCEHHEDALTQAITALDKEGCNLILIFGASAITDRKDVIPAAITEAGGGIDHFGMPVDPGNLLLMGHLRDKIVIGLPGCTRSPKLNGFDFVLDRILADIPVPPSDIMDMGAGGLLKEIASRPQPRDQDRKAQPKSTGKSVALLILAAGQSRRMGKDNKLLAKIGGKPMLRHTAEQALKSKAAGVFGVTGHESEKIKALLEELEIESFHNPDFADGLSSSLKTGFRALADRYDGILICLGDMPLVSPSLFDKLIDAFDVEEGRAIIVPTFEGKRGNPVLIASHFKNDILAITGDIGAKSLIAENETVVFNVEAEKDSIFTDIDTPEALASLQRK</sequence>
<organism evidence="4 5">
    <name type="scientific">Sneathiella chungangensis</name>
    <dbReference type="NCBI Taxonomy" id="1418234"/>
    <lineage>
        <taxon>Bacteria</taxon>
        <taxon>Pseudomonadati</taxon>
        <taxon>Pseudomonadota</taxon>
        <taxon>Alphaproteobacteria</taxon>
        <taxon>Sneathiellales</taxon>
        <taxon>Sneathiellaceae</taxon>
        <taxon>Sneathiella</taxon>
    </lineage>
</organism>
<keyword evidence="1" id="KW-0460">Magnesium</keyword>
<evidence type="ECO:0000256" key="1">
    <source>
        <dbReference type="ARBA" id="ARBA00022842"/>
    </source>
</evidence>
<feature type="region of interest" description="Disordered" evidence="2">
    <location>
        <begin position="327"/>
        <end position="346"/>
    </location>
</feature>
<dbReference type="Gene3D" id="3.40.980.10">
    <property type="entry name" value="MoaB/Mog-like domain"/>
    <property type="match status" value="1"/>
</dbReference>
<dbReference type="CDD" id="cd04182">
    <property type="entry name" value="GT_2_like_f"/>
    <property type="match status" value="1"/>
</dbReference>